<dbReference type="Pfam" id="PF03237">
    <property type="entry name" value="Terminase_6N"/>
    <property type="match status" value="1"/>
</dbReference>
<dbReference type="NCBIfam" id="TIGR01547">
    <property type="entry name" value="phage_term_2"/>
    <property type="match status" value="1"/>
</dbReference>
<evidence type="ECO:0000313" key="3">
    <source>
        <dbReference type="Proteomes" id="UP000095765"/>
    </source>
</evidence>
<reference evidence="1 3" key="1">
    <citation type="submission" date="2015-09" db="EMBL/GenBank/DDBJ databases">
        <authorList>
            <consortium name="Pathogen Informatics"/>
        </authorList>
    </citation>
    <scope>NUCLEOTIDE SEQUENCE [LARGE SCALE GENOMIC DNA]</scope>
    <source>
        <strain evidence="1 3">2789STDY5834939</strain>
    </source>
</reference>
<dbReference type="RefSeq" id="WP_006875552.1">
    <property type="nucleotide sequence ID" value="NZ_CABIWA010000015.1"/>
</dbReference>
<dbReference type="Gene3D" id="3.30.420.280">
    <property type="match status" value="1"/>
</dbReference>
<dbReference type="Proteomes" id="UP000260828">
    <property type="component" value="Unassembled WGS sequence"/>
</dbReference>
<dbReference type="EMBL" id="CZBE01000032">
    <property type="protein sequence ID" value="CUQ16709.1"/>
    <property type="molecule type" value="Genomic_DNA"/>
</dbReference>
<dbReference type="GeneID" id="72463557"/>
<accession>A0A174UCF9</accession>
<proteinExistence type="predicted"/>
<dbReference type="InterPro" id="IPR006437">
    <property type="entry name" value="Phage_terminase_lsu"/>
</dbReference>
<reference evidence="2 4" key="2">
    <citation type="submission" date="2018-08" db="EMBL/GenBank/DDBJ databases">
        <title>A genome reference for cultivated species of the human gut microbiota.</title>
        <authorList>
            <person name="Zou Y."/>
            <person name="Xue W."/>
            <person name="Luo G."/>
        </authorList>
    </citation>
    <scope>NUCLEOTIDE SEQUENCE [LARGE SCALE GENOMIC DNA]</scope>
    <source>
        <strain evidence="2 4">TF05-12AC</strain>
    </source>
</reference>
<evidence type="ECO:0000313" key="1">
    <source>
        <dbReference type="EMBL" id="CUQ16709.1"/>
    </source>
</evidence>
<organism evidence="1 3">
    <name type="scientific">Anaerotruncus colihominis</name>
    <dbReference type="NCBI Taxonomy" id="169435"/>
    <lineage>
        <taxon>Bacteria</taxon>
        <taxon>Bacillati</taxon>
        <taxon>Bacillota</taxon>
        <taxon>Clostridia</taxon>
        <taxon>Eubacteriales</taxon>
        <taxon>Oscillospiraceae</taxon>
        <taxon>Anaerotruncus</taxon>
    </lineage>
</organism>
<name>A0A174UCF9_9FIRM</name>
<dbReference type="InterPro" id="IPR027417">
    <property type="entry name" value="P-loop_NTPase"/>
</dbReference>
<protein>
    <submittedName>
        <fullName evidence="1">Bacteriophage terminase large (ATPase) subunit and inactivated derivatives</fullName>
    </submittedName>
    <submittedName>
        <fullName evidence="2">PBSX family phage terminase large subunit</fullName>
    </submittedName>
</protein>
<dbReference type="AlphaFoldDB" id="A0A174UCF9"/>
<dbReference type="OrthoDB" id="4498710at2"/>
<evidence type="ECO:0000313" key="2">
    <source>
        <dbReference type="EMBL" id="RGE66401.1"/>
    </source>
</evidence>
<sequence>MDKARRFSRKQLAALTWWCPGSPYQNLCAVICDGAVRSGKTYCLSLGFMLWAMTDFDGCDFAFCGKTAGALRRNVTDPLCARLRGLGYTVRENRARGYIDVAGKRRKNRFYLFGGRDEGSAALIQGATLSGVLFDEAALMPRSFVEQALARCSDERARFWFSCNPEHPQHWFYTEWILQAHEKSALYLHFTMRDNPSLSEAVLRRYERLYAGTFYDRFVLGKWTAAQGAVYPMFDPAVHVVEHAPQCGRFYISCDYGTVNPASFGLWGESGGVWYRIAEYYHDSRRTGEVKTDEQYYEALAALAGERRVEAVIVDPSAASFIACIRRHGRFRVVPARNEVAEGIQAVSRRLREKRLLFCACCADILREFGLYRWDERAGRDTPLKRDDHAMDDLRYFVSTVLERRGTGFCVAGVGRETAPLWKRGAARSAGGIG</sequence>
<dbReference type="Proteomes" id="UP000095765">
    <property type="component" value="Unassembled WGS sequence"/>
</dbReference>
<dbReference type="EMBL" id="QVME01000008">
    <property type="protein sequence ID" value="RGE66401.1"/>
    <property type="molecule type" value="Genomic_DNA"/>
</dbReference>
<dbReference type="Gene3D" id="3.40.50.300">
    <property type="entry name" value="P-loop containing nucleotide triphosphate hydrolases"/>
    <property type="match status" value="1"/>
</dbReference>
<evidence type="ECO:0000313" key="4">
    <source>
        <dbReference type="Proteomes" id="UP000260828"/>
    </source>
</evidence>
<gene>
    <name evidence="2" type="ORF">DXC40_14070</name>
    <name evidence="1" type="ORF">ERS852551_03391</name>
</gene>